<evidence type="ECO:0000313" key="3">
    <source>
        <dbReference type="Proteomes" id="UP000026961"/>
    </source>
</evidence>
<name>A0A0D9YC08_9ORYZ</name>
<feature type="region of interest" description="Disordered" evidence="1">
    <location>
        <begin position="26"/>
        <end position="108"/>
    </location>
</feature>
<evidence type="ECO:0000313" key="2">
    <source>
        <dbReference type="EnsemblPlants" id="OGLUM01G27330.1"/>
    </source>
</evidence>
<reference evidence="2" key="3">
    <citation type="submission" date="2018-05" db="EMBL/GenBank/DDBJ databases">
        <title>OgluRS3 (Oryza glumaepatula Reference Sequence Version 3).</title>
        <authorList>
            <person name="Zhang J."/>
            <person name="Kudrna D."/>
            <person name="Lee S."/>
            <person name="Talag J."/>
            <person name="Welchert J."/>
            <person name="Wing R.A."/>
        </authorList>
    </citation>
    <scope>NUCLEOTIDE SEQUENCE [LARGE SCALE GENOMIC DNA]</scope>
</reference>
<sequence>MVLFYYFRITWRETIEKDRIALTHAAPAHASSSRDAAPAAPARSVRVGGRGGEVGSHGGQWTPGARRIVDATDAGAVRATERAGGHGGRPSSRVAGAASGRRASTAGAPGMATRLDAAGADATGNCGAIGCDGFAQA</sequence>
<dbReference type="Gramene" id="OGLUM01G27330.1">
    <property type="protein sequence ID" value="OGLUM01G27330.1"/>
    <property type="gene ID" value="OGLUM01G27330"/>
</dbReference>
<reference evidence="2" key="1">
    <citation type="submission" date="2013-08" db="EMBL/GenBank/DDBJ databases">
        <title>Oryza genome evolution.</title>
        <authorList>
            <person name="Wing R.A."/>
            <person name="Panaud O."/>
            <person name="Oliveira A.C."/>
        </authorList>
    </citation>
    <scope>NUCLEOTIDE SEQUENCE</scope>
</reference>
<dbReference type="EnsemblPlants" id="OGLUM01G27330.1">
    <property type="protein sequence ID" value="OGLUM01G27330.1"/>
    <property type="gene ID" value="OGLUM01G27330"/>
</dbReference>
<reference evidence="2" key="2">
    <citation type="submission" date="2015-04" db="UniProtKB">
        <authorList>
            <consortium name="EnsemblPlants"/>
        </authorList>
    </citation>
    <scope>IDENTIFICATION</scope>
</reference>
<accession>A0A0D9YC08</accession>
<evidence type="ECO:0000256" key="1">
    <source>
        <dbReference type="SAM" id="MobiDB-lite"/>
    </source>
</evidence>
<feature type="compositionally biased region" description="Gly residues" evidence="1">
    <location>
        <begin position="48"/>
        <end position="58"/>
    </location>
</feature>
<feature type="compositionally biased region" description="Low complexity" evidence="1">
    <location>
        <begin position="26"/>
        <end position="47"/>
    </location>
</feature>
<proteinExistence type="predicted"/>
<organism evidence="2">
    <name type="scientific">Oryza glumipatula</name>
    <dbReference type="NCBI Taxonomy" id="40148"/>
    <lineage>
        <taxon>Eukaryota</taxon>
        <taxon>Viridiplantae</taxon>
        <taxon>Streptophyta</taxon>
        <taxon>Embryophyta</taxon>
        <taxon>Tracheophyta</taxon>
        <taxon>Spermatophyta</taxon>
        <taxon>Magnoliopsida</taxon>
        <taxon>Liliopsida</taxon>
        <taxon>Poales</taxon>
        <taxon>Poaceae</taxon>
        <taxon>BOP clade</taxon>
        <taxon>Oryzoideae</taxon>
        <taxon>Oryzeae</taxon>
        <taxon>Oryzinae</taxon>
        <taxon>Oryza</taxon>
    </lineage>
</organism>
<protein>
    <submittedName>
        <fullName evidence="2">Uncharacterized protein</fullName>
    </submittedName>
</protein>
<feature type="compositionally biased region" description="Low complexity" evidence="1">
    <location>
        <begin position="89"/>
        <end position="108"/>
    </location>
</feature>
<keyword evidence="3" id="KW-1185">Reference proteome</keyword>
<dbReference type="AlphaFoldDB" id="A0A0D9YC08"/>
<dbReference type="HOGENOM" id="CLU_1868301_0_0_1"/>
<dbReference type="Proteomes" id="UP000026961">
    <property type="component" value="Chromosome 1"/>
</dbReference>